<evidence type="ECO:0000313" key="1">
    <source>
        <dbReference type="EMBL" id="SVC74218.1"/>
    </source>
</evidence>
<name>A0A382PNJ9_9ZZZZ</name>
<proteinExistence type="predicted"/>
<feature type="non-terminal residue" evidence="1">
    <location>
        <position position="1"/>
    </location>
</feature>
<dbReference type="EMBL" id="UINC01108254">
    <property type="protein sequence ID" value="SVC74218.1"/>
    <property type="molecule type" value="Genomic_DNA"/>
</dbReference>
<protein>
    <submittedName>
        <fullName evidence="1">Uncharacterized protein</fullName>
    </submittedName>
</protein>
<gene>
    <name evidence="1" type="ORF">METZ01_LOCUS327072</name>
</gene>
<dbReference type="AlphaFoldDB" id="A0A382PNJ9"/>
<organism evidence="1">
    <name type="scientific">marine metagenome</name>
    <dbReference type="NCBI Taxonomy" id="408172"/>
    <lineage>
        <taxon>unclassified sequences</taxon>
        <taxon>metagenomes</taxon>
        <taxon>ecological metagenomes</taxon>
    </lineage>
</organism>
<reference evidence="1" key="1">
    <citation type="submission" date="2018-05" db="EMBL/GenBank/DDBJ databases">
        <authorList>
            <person name="Lanie J.A."/>
            <person name="Ng W.-L."/>
            <person name="Kazmierczak K.M."/>
            <person name="Andrzejewski T.M."/>
            <person name="Davidsen T.M."/>
            <person name="Wayne K.J."/>
            <person name="Tettelin H."/>
            <person name="Glass J.I."/>
            <person name="Rusch D."/>
            <person name="Podicherti R."/>
            <person name="Tsui H.-C.T."/>
            <person name="Winkler M.E."/>
        </authorList>
    </citation>
    <scope>NUCLEOTIDE SEQUENCE</scope>
</reference>
<sequence>VSDRLSNSDQVTTYMSVVRSALVD</sequence>
<accession>A0A382PNJ9</accession>